<reference evidence="2" key="1">
    <citation type="submission" date="2022-10" db="EMBL/GenBank/DDBJ databases">
        <title>Genome assembly of Pristionchus species.</title>
        <authorList>
            <person name="Yoshida K."/>
            <person name="Sommer R.J."/>
        </authorList>
    </citation>
    <scope>NUCLEOTIDE SEQUENCE [LARGE SCALE GENOMIC DNA]</scope>
    <source>
        <strain evidence="2">RS5460</strain>
    </source>
</reference>
<dbReference type="EMBL" id="BTRK01000001">
    <property type="protein sequence ID" value="GMR31601.1"/>
    <property type="molecule type" value="Genomic_DNA"/>
</dbReference>
<dbReference type="Pfam" id="PF10171">
    <property type="entry name" value="Tim29"/>
    <property type="match status" value="1"/>
</dbReference>
<dbReference type="AlphaFoldDB" id="A0AAN4Z2Y4"/>
<evidence type="ECO:0000313" key="1">
    <source>
        <dbReference type="EMBL" id="GMR31601.1"/>
    </source>
</evidence>
<accession>A0AAN4Z2Y4</accession>
<dbReference type="InterPro" id="IPR019322">
    <property type="entry name" value="TIMM29"/>
</dbReference>
<organism evidence="1 2">
    <name type="scientific">Pristionchus mayeri</name>
    <dbReference type="NCBI Taxonomy" id="1317129"/>
    <lineage>
        <taxon>Eukaryota</taxon>
        <taxon>Metazoa</taxon>
        <taxon>Ecdysozoa</taxon>
        <taxon>Nematoda</taxon>
        <taxon>Chromadorea</taxon>
        <taxon>Rhabditida</taxon>
        <taxon>Rhabditina</taxon>
        <taxon>Diplogasteromorpha</taxon>
        <taxon>Diplogasteroidea</taxon>
        <taxon>Neodiplogasteridae</taxon>
        <taxon>Pristionchus</taxon>
    </lineage>
</organism>
<evidence type="ECO:0000313" key="2">
    <source>
        <dbReference type="Proteomes" id="UP001328107"/>
    </source>
</evidence>
<dbReference type="PANTHER" id="PTHR21435:SF1">
    <property type="entry name" value="MITOCHONDRIAL IMPORT INNER MEMBRANE TRANSLOCASE SUBUNIT TIM29"/>
    <property type="match status" value="1"/>
</dbReference>
<name>A0AAN4Z2Y4_9BILA</name>
<protein>
    <submittedName>
        <fullName evidence="1">Uncharacterized protein</fullName>
    </submittedName>
</protein>
<comment type="caution">
    <text evidence="1">The sequence shown here is derived from an EMBL/GenBank/DDBJ whole genome shotgun (WGS) entry which is preliminary data.</text>
</comment>
<proteinExistence type="predicted"/>
<dbReference type="PANTHER" id="PTHR21435">
    <property type="entry name" value="MITOCHONDRIAL IMPORT INNER MEMBRANE TRANSLOCASE SUBUNIT TIM29"/>
    <property type="match status" value="1"/>
</dbReference>
<sequence length="187" mass="21596">MATASVSSRVGGFFRRQGKNFVGFWKQLGEDYTVTAKGVVDEAKEKPWKAVATGVVAGVLGYAYSTCPDELSMWDDLRERRQLMSTVPASEHSRKTDAELSLRTALANQRRLEHFNLLFFSLLVKRDYDTQVRIYHTQDPNINSWWITSTLKNIMDVGVFGRWYHLERAFVDYDINEEEVFPEETTQ</sequence>
<dbReference type="GO" id="GO:0045039">
    <property type="term" value="P:protein insertion into mitochondrial inner membrane"/>
    <property type="evidence" value="ECO:0007669"/>
    <property type="project" value="TreeGrafter"/>
</dbReference>
<dbReference type="Proteomes" id="UP001328107">
    <property type="component" value="Unassembled WGS sequence"/>
</dbReference>
<gene>
    <name evidence="1" type="ORF">PMAYCL1PPCAC_01796</name>
</gene>
<dbReference type="GO" id="GO:0042721">
    <property type="term" value="C:TIM22 mitochondrial import inner membrane insertion complex"/>
    <property type="evidence" value="ECO:0007669"/>
    <property type="project" value="InterPro"/>
</dbReference>
<keyword evidence="2" id="KW-1185">Reference proteome</keyword>